<feature type="compositionally biased region" description="Pro residues" evidence="1">
    <location>
        <begin position="72"/>
        <end position="83"/>
    </location>
</feature>
<evidence type="ECO:0000256" key="1">
    <source>
        <dbReference type="SAM" id="MobiDB-lite"/>
    </source>
</evidence>
<keyword evidence="2" id="KW-0812">Transmembrane</keyword>
<feature type="region of interest" description="Disordered" evidence="1">
    <location>
        <begin position="66"/>
        <end position="107"/>
    </location>
</feature>
<feature type="compositionally biased region" description="Basic and acidic residues" evidence="1">
    <location>
        <begin position="85"/>
        <end position="107"/>
    </location>
</feature>
<evidence type="ECO:0000256" key="2">
    <source>
        <dbReference type="SAM" id="Phobius"/>
    </source>
</evidence>
<sequence length="107" mass="11260">MNAAYPVPEPTPASKILTVTQLHATLATILLVTAASHHPLTDALAYLHLWCAALGFAWWYLHAATNTTTTRSPPPPPAEPPPASARERENGGCKVGDRARGDEGGPG</sequence>
<dbReference type="Proteomes" id="UP000289323">
    <property type="component" value="Unassembled WGS sequence"/>
</dbReference>
<gene>
    <name evidence="3" type="ORF">TT172_LOCUS907</name>
</gene>
<organism evidence="3 4">
    <name type="scientific">Thermothielavioides terrestris</name>
    <dbReference type="NCBI Taxonomy" id="2587410"/>
    <lineage>
        <taxon>Eukaryota</taxon>
        <taxon>Fungi</taxon>
        <taxon>Dikarya</taxon>
        <taxon>Ascomycota</taxon>
        <taxon>Pezizomycotina</taxon>
        <taxon>Sordariomycetes</taxon>
        <taxon>Sordariomycetidae</taxon>
        <taxon>Sordariales</taxon>
        <taxon>Chaetomiaceae</taxon>
        <taxon>Thermothielavioides</taxon>
    </lineage>
</organism>
<evidence type="ECO:0000313" key="3">
    <source>
        <dbReference type="EMBL" id="SPQ18488.1"/>
    </source>
</evidence>
<keyword evidence="2" id="KW-0472">Membrane</keyword>
<accession>A0A446B7T2</accession>
<keyword evidence="2" id="KW-1133">Transmembrane helix</keyword>
<evidence type="ECO:0000313" key="4">
    <source>
        <dbReference type="Proteomes" id="UP000289323"/>
    </source>
</evidence>
<reference evidence="3 4" key="1">
    <citation type="submission" date="2018-04" db="EMBL/GenBank/DDBJ databases">
        <authorList>
            <person name="Huttner S."/>
            <person name="Dainat J."/>
        </authorList>
    </citation>
    <scope>NUCLEOTIDE SEQUENCE [LARGE SCALE GENOMIC DNA]</scope>
</reference>
<protein>
    <submittedName>
        <fullName evidence="3">896b9374-9ef9-4564-83d3-5a6a1e80895b</fullName>
    </submittedName>
</protein>
<name>A0A446B7T2_9PEZI</name>
<dbReference type="EMBL" id="OUUZ01000001">
    <property type="protein sequence ID" value="SPQ18488.1"/>
    <property type="molecule type" value="Genomic_DNA"/>
</dbReference>
<proteinExistence type="predicted"/>
<feature type="transmembrane region" description="Helical" evidence="2">
    <location>
        <begin position="16"/>
        <end position="36"/>
    </location>
</feature>
<feature type="transmembrane region" description="Helical" evidence="2">
    <location>
        <begin position="43"/>
        <end position="61"/>
    </location>
</feature>
<dbReference type="AlphaFoldDB" id="A0A446B7T2"/>